<feature type="compositionally biased region" description="Gly residues" evidence="5">
    <location>
        <begin position="1464"/>
        <end position="1476"/>
    </location>
</feature>
<feature type="compositionally biased region" description="Pro residues" evidence="5">
    <location>
        <begin position="1208"/>
        <end position="1229"/>
    </location>
</feature>
<dbReference type="Gene3D" id="3.30.40.10">
    <property type="entry name" value="Zinc/RING finger domain, C3HC4 (zinc finger)"/>
    <property type="match status" value="1"/>
</dbReference>
<feature type="region of interest" description="Disordered" evidence="5">
    <location>
        <begin position="1083"/>
        <end position="1105"/>
    </location>
</feature>
<dbReference type="InterPro" id="IPR001965">
    <property type="entry name" value="Znf_PHD"/>
</dbReference>
<evidence type="ECO:0000256" key="4">
    <source>
        <dbReference type="PROSITE-ProRule" id="PRU00146"/>
    </source>
</evidence>
<feature type="compositionally biased region" description="Basic and acidic residues" evidence="5">
    <location>
        <begin position="808"/>
        <end position="823"/>
    </location>
</feature>
<feature type="compositionally biased region" description="Polar residues" evidence="5">
    <location>
        <begin position="1660"/>
        <end position="1670"/>
    </location>
</feature>
<feature type="compositionally biased region" description="Basic and acidic residues" evidence="5">
    <location>
        <begin position="1635"/>
        <end position="1653"/>
    </location>
</feature>
<feature type="compositionally biased region" description="Gly residues" evidence="5">
    <location>
        <begin position="428"/>
        <end position="437"/>
    </location>
</feature>
<dbReference type="OrthoDB" id="164902at2759"/>
<protein>
    <recommendedName>
        <fullName evidence="6">PHD-type domain-containing protein</fullName>
    </recommendedName>
</protein>
<feature type="compositionally biased region" description="Basic and acidic residues" evidence="5">
    <location>
        <begin position="1362"/>
        <end position="1376"/>
    </location>
</feature>
<evidence type="ECO:0000259" key="6">
    <source>
        <dbReference type="PROSITE" id="PS50016"/>
    </source>
</evidence>
<feature type="region of interest" description="Disordered" evidence="5">
    <location>
        <begin position="1549"/>
        <end position="1670"/>
    </location>
</feature>
<feature type="region of interest" description="Disordered" evidence="5">
    <location>
        <begin position="1205"/>
        <end position="1242"/>
    </location>
</feature>
<name>A0A4D9D379_9STRA</name>
<feature type="compositionally biased region" description="Polar residues" evidence="5">
    <location>
        <begin position="70"/>
        <end position="80"/>
    </location>
</feature>
<feature type="compositionally biased region" description="Low complexity" evidence="5">
    <location>
        <begin position="1119"/>
        <end position="1141"/>
    </location>
</feature>
<evidence type="ECO:0000313" key="7">
    <source>
        <dbReference type="EMBL" id="TFJ85856.1"/>
    </source>
</evidence>
<dbReference type="EMBL" id="SDOX01000010">
    <property type="protein sequence ID" value="TFJ85856.1"/>
    <property type="molecule type" value="Genomic_DNA"/>
</dbReference>
<accession>A0A4D9D379</accession>
<dbReference type="PROSITE" id="PS50016">
    <property type="entry name" value="ZF_PHD_2"/>
    <property type="match status" value="1"/>
</dbReference>
<dbReference type="PANTHER" id="PTHR13793:SF107">
    <property type="entry name" value="BROMODOMAIN-CONTAINING PROTEIN HOMOLOG"/>
    <property type="match status" value="1"/>
</dbReference>
<feature type="compositionally biased region" description="Low complexity" evidence="5">
    <location>
        <begin position="1492"/>
        <end position="1508"/>
    </location>
</feature>
<feature type="region of interest" description="Disordered" evidence="5">
    <location>
        <begin position="552"/>
        <end position="634"/>
    </location>
</feature>
<evidence type="ECO:0000313" key="8">
    <source>
        <dbReference type="Proteomes" id="UP000355283"/>
    </source>
</evidence>
<dbReference type="InterPro" id="IPR050701">
    <property type="entry name" value="Histone_Mod_Regulator"/>
</dbReference>
<comment type="caution">
    <text evidence="7">The sequence shown here is derived from an EMBL/GenBank/DDBJ whole genome shotgun (WGS) entry which is preliminary data.</text>
</comment>
<feature type="compositionally biased region" description="Low complexity" evidence="5">
    <location>
        <begin position="559"/>
        <end position="568"/>
    </location>
</feature>
<feature type="compositionally biased region" description="Basic and acidic residues" evidence="5">
    <location>
        <begin position="177"/>
        <end position="187"/>
    </location>
</feature>
<feature type="region of interest" description="Disordered" evidence="5">
    <location>
        <begin position="1425"/>
        <end position="1521"/>
    </location>
</feature>
<dbReference type="PANTHER" id="PTHR13793">
    <property type="entry name" value="PHD FINGER PROTEINS"/>
    <property type="match status" value="1"/>
</dbReference>
<feature type="region of interest" description="Disordered" evidence="5">
    <location>
        <begin position="358"/>
        <end position="384"/>
    </location>
</feature>
<dbReference type="SMART" id="SM00249">
    <property type="entry name" value="PHD"/>
    <property type="match status" value="1"/>
</dbReference>
<feature type="compositionally biased region" description="Low complexity" evidence="5">
    <location>
        <begin position="1448"/>
        <end position="1463"/>
    </location>
</feature>
<dbReference type="GO" id="GO:0008270">
    <property type="term" value="F:zinc ion binding"/>
    <property type="evidence" value="ECO:0007669"/>
    <property type="project" value="UniProtKB-KW"/>
</dbReference>
<evidence type="ECO:0000256" key="3">
    <source>
        <dbReference type="ARBA" id="ARBA00022833"/>
    </source>
</evidence>
<dbReference type="CDD" id="cd15492">
    <property type="entry name" value="PHD_BRPF_JADE_like"/>
    <property type="match status" value="1"/>
</dbReference>
<feature type="region of interest" description="Disordered" evidence="5">
    <location>
        <begin position="849"/>
        <end position="879"/>
    </location>
</feature>
<dbReference type="GO" id="GO:0006357">
    <property type="term" value="P:regulation of transcription by RNA polymerase II"/>
    <property type="evidence" value="ECO:0007669"/>
    <property type="project" value="TreeGrafter"/>
</dbReference>
<gene>
    <name evidence="7" type="ORF">NSK_002676</name>
</gene>
<evidence type="ECO:0000256" key="2">
    <source>
        <dbReference type="ARBA" id="ARBA00022771"/>
    </source>
</evidence>
<feature type="domain" description="PHD-type" evidence="6">
    <location>
        <begin position="749"/>
        <end position="799"/>
    </location>
</feature>
<evidence type="ECO:0000256" key="1">
    <source>
        <dbReference type="ARBA" id="ARBA00022723"/>
    </source>
</evidence>
<feature type="compositionally biased region" description="Basic and acidic residues" evidence="5">
    <location>
        <begin position="1605"/>
        <end position="1614"/>
    </location>
</feature>
<dbReference type="SUPFAM" id="SSF57903">
    <property type="entry name" value="FYVE/PHD zinc finger"/>
    <property type="match status" value="1"/>
</dbReference>
<dbReference type="InterPro" id="IPR011011">
    <property type="entry name" value="Znf_FYVE_PHD"/>
</dbReference>
<feature type="region of interest" description="Disordered" evidence="5">
    <location>
        <begin position="808"/>
        <end position="827"/>
    </location>
</feature>
<dbReference type="Proteomes" id="UP000355283">
    <property type="component" value="Unassembled WGS sequence"/>
</dbReference>
<feature type="compositionally biased region" description="Basic and acidic residues" evidence="5">
    <location>
        <begin position="447"/>
        <end position="457"/>
    </location>
</feature>
<feature type="compositionally biased region" description="Basic residues" evidence="5">
    <location>
        <begin position="1328"/>
        <end position="1338"/>
    </location>
</feature>
<keyword evidence="3" id="KW-0862">Zinc</keyword>
<keyword evidence="2 4" id="KW-0863">Zinc-finger</keyword>
<feature type="compositionally biased region" description="Basic and acidic residues" evidence="5">
    <location>
        <begin position="1092"/>
        <end position="1105"/>
    </location>
</feature>
<keyword evidence="8" id="KW-1185">Reference proteome</keyword>
<feature type="region of interest" description="Disordered" evidence="5">
    <location>
        <begin position="513"/>
        <end position="533"/>
    </location>
</feature>
<feature type="compositionally biased region" description="Acidic residues" evidence="5">
    <location>
        <begin position="19"/>
        <end position="51"/>
    </location>
</feature>
<evidence type="ECO:0000256" key="5">
    <source>
        <dbReference type="SAM" id="MobiDB-lite"/>
    </source>
</evidence>
<keyword evidence="1" id="KW-0479">Metal-binding</keyword>
<feature type="compositionally biased region" description="Basic and acidic residues" evidence="5">
    <location>
        <begin position="213"/>
        <end position="224"/>
    </location>
</feature>
<feature type="region of interest" description="Disordered" evidence="5">
    <location>
        <begin position="1269"/>
        <end position="1404"/>
    </location>
</feature>
<feature type="compositionally biased region" description="Basic residues" evidence="5">
    <location>
        <begin position="849"/>
        <end position="860"/>
    </location>
</feature>
<feature type="region of interest" description="Disordered" evidence="5">
    <location>
        <begin position="1119"/>
        <end position="1179"/>
    </location>
</feature>
<feature type="compositionally biased region" description="Pro residues" evidence="5">
    <location>
        <begin position="1142"/>
        <end position="1153"/>
    </location>
</feature>
<dbReference type="InterPro" id="IPR013083">
    <property type="entry name" value="Znf_RING/FYVE/PHD"/>
</dbReference>
<dbReference type="InterPro" id="IPR019787">
    <property type="entry name" value="Znf_PHD-finger"/>
</dbReference>
<proteinExistence type="predicted"/>
<feature type="region of interest" description="Disordered" evidence="5">
    <location>
        <begin position="407"/>
        <end position="466"/>
    </location>
</feature>
<feature type="region of interest" description="Disordered" evidence="5">
    <location>
        <begin position="1"/>
        <end position="230"/>
    </location>
</feature>
<feature type="compositionally biased region" description="Gly residues" evidence="5">
    <location>
        <begin position="94"/>
        <end position="109"/>
    </location>
</feature>
<dbReference type="InterPro" id="IPR019786">
    <property type="entry name" value="Zinc_finger_PHD-type_CS"/>
</dbReference>
<feature type="compositionally biased region" description="Polar residues" evidence="5">
    <location>
        <begin position="1298"/>
        <end position="1308"/>
    </location>
</feature>
<dbReference type="PROSITE" id="PS01359">
    <property type="entry name" value="ZF_PHD_1"/>
    <property type="match status" value="1"/>
</dbReference>
<organism evidence="7 8">
    <name type="scientific">Nannochloropsis salina CCMP1776</name>
    <dbReference type="NCBI Taxonomy" id="1027361"/>
    <lineage>
        <taxon>Eukaryota</taxon>
        <taxon>Sar</taxon>
        <taxon>Stramenopiles</taxon>
        <taxon>Ochrophyta</taxon>
        <taxon>Eustigmatophyceae</taxon>
        <taxon>Eustigmatales</taxon>
        <taxon>Monodopsidaceae</taxon>
        <taxon>Microchloropsis</taxon>
        <taxon>Microchloropsis salina</taxon>
    </lineage>
</organism>
<sequence>MTATLCQGEGGEEAKNAESGEDNGMEDKEEVDTLSEGEDRKEDDDEQEYGETGDFQRVRPGRGKPVSYKDLNSSGKPSRTSMKDRFDGSALWGDGAGGRVGGRGPGGADGDGRSQKALALAEKRRLRALAGWSKRKEKIKQTKALLLARKRKVSGEGKGGKPPLKLSDQKRKRQRPHHAEQQRRLDRQSQMGPEQGNGTGGDWGQRKAGVGLRPKEGEAEEKGGAEAGGKSLQSLVRVATSEEEVASACLLDEEDVPCGLEGGVHVWESLQLPRLSMIPLGPVRIGENMYAYMSDSIWKLASAMFMKLGPEAAETLLGGLVRRMEEGKGEEGGGAWGGPTPADDAAMVIPDLGSVYGRRKRGSDRWEGEEEGGEGDESREACGADLGEGGALRALWAFRRREALPSAHPPVLSPLSRDGRQRKSTGGEEAGGEGCGDGSLNSSTENGRGEEKAERESGAWGHGPRIFKNDSSLLVKQEAEHRPGLPCLRLRAVVEEGGKGGPTLSLRCVRTTLPIPTPEDGTMAAGRAPGEAEMQKVEETRVEYEAVDVLFPSLPPSGSPSASSLAPSRGKEKKSAGKGRGGQDKKETEALEPEANLPFPPTEARLLRFWETEGGGAPFSSPPAPTAQSPPAATSAWTARYAIVPGADQEEIRTKKAAQHPEVGEDEILTQLVDLQEQLVRTMRRNLAPARVLYRKMVAAFEGGKRAFGRRRKERDVVARYETTLEDRKRKEGGGDGREGEKEGAEETMTECAVCHRTEAGGRNSLVFCDGCNMAVHTFCYCVHSLPAGAWHCQVCEAGLECEVGGKAGEKKGGREGGKEGGKGDYVSPLLAPPPKRCMLCATAGGAMRKAKNGSKKRRRSGADGKATQADAQAPKEGGEEEWAHVECCRWLGMIDGRTGEIPHLQPRLQALRRHHMREYTAAEKAASGDVGHGNGLFCSPSSLPTIDYKCHVQFCPCPHQGGLLRCSSPGCFGFFHATCGRRNGQEMYHGRRFGDRAWLAFCDLHTDPLRFVEITTKVGVSYEPSSEEADDGSMAFERLWEVEREKEERQAARRGGHGEKKLLEGVGRRGEGYARFKQMLKEEDSREEEVDIRRRKEEEDVKKRQEEYNATVFAAATHQHQLQLQQQQQQQEVLRQQQQQQPPPPPLHPMPPMSIHGDFMSALPLPGGGGAPAHPPSMPVPPFPLPGMPMGSMAAALGGKPLHFPVPSFPPPPPPPLPSAHPGDPPPLASRYPATFGGGGGGDMVDFAPPRMPAVMREAAYDGVQMGKEGGEGHGGDGNMRLGSLWSALGENGGQAGQSEANRLGNTASGGFPSLPPFPASAGASGKAKKVKKKTREKRLQRALDHFQIPYPASLLLRPAPSKEEAEQGMGEKGKGGQAGQEGEGSPKQQKSIKRRKREESLEGWVEAHLASFPVAARKALLEANPELKQEEEEEARSTSFPPSLPPSLMMALPPSMGSEGLSVGGGRGEGGSGGDSFAYLAHFPPPAPPGLSSTRGGGSSSTLGLEGSAGAGKGDQEAGMKRKFPCEDCGSVLGTMANLQRHRKRACKGSTSLGAHGKRGSFDVSIDSRMSDSGPEGGDRDMVMTAITPLPVDSDRGGGGAQGKDEGLREGDDVMPEIEGSPSNPPVAPSGLEMREGDGMGGSGREEERGTSGRPAASKSSYTDVMTI</sequence>
<feature type="compositionally biased region" description="Basic and acidic residues" evidence="5">
    <location>
        <begin position="569"/>
        <end position="589"/>
    </location>
</feature>
<reference evidence="7 8" key="1">
    <citation type="submission" date="2019-01" db="EMBL/GenBank/DDBJ databases">
        <title>Nuclear Genome Assembly of the Microalgal Biofuel strain Nannochloropsis salina CCMP1776.</title>
        <authorList>
            <person name="Hovde B."/>
        </authorList>
    </citation>
    <scope>NUCLEOTIDE SEQUENCE [LARGE SCALE GENOMIC DNA]</scope>
    <source>
        <strain evidence="7 8">CCMP1776</strain>
    </source>
</reference>